<protein>
    <submittedName>
        <fullName evidence="2">Uncharacterized protein</fullName>
    </submittedName>
</protein>
<evidence type="ECO:0000313" key="3">
    <source>
        <dbReference type="Proteomes" id="UP000594688"/>
    </source>
</evidence>
<feature type="chain" id="PRO_5032714540" evidence="1">
    <location>
        <begin position="32"/>
        <end position="260"/>
    </location>
</feature>
<dbReference type="EMBL" id="CP048685">
    <property type="protein sequence ID" value="QPJ63628.1"/>
    <property type="molecule type" value="Genomic_DNA"/>
</dbReference>
<keyword evidence="1" id="KW-0732">Signal</keyword>
<feature type="signal peptide" evidence="1">
    <location>
        <begin position="1"/>
        <end position="31"/>
    </location>
</feature>
<evidence type="ECO:0000313" key="2">
    <source>
        <dbReference type="EMBL" id="QPJ63628.1"/>
    </source>
</evidence>
<proteinExistence type="predicted"/>
<dbReference type="KEGG" id="nli:G3M70_17830"/>
<gene>
    <name evidence="2" type="ORF">G3M70_17830</name>
</gene>
<evidence type="ECO:0000256" key="1">
    <source>
        <dbReference type="SAM" id="SignalP"/>
    </source>
</evidence>
<dbReference type="Proteomes" id="UP000594688">
    <property type="component" value="Chromosome"/>
</dbReference>
<reference evidence="2 3" key="1">
    <citation type="submission" date="2020-02" db="EMBL/GenBank/DDBJ databases">
        <title>Genomic and physiological characterization of two novel Nitrospinaceae genera.</title>
        <authorList>
            <person name="Mueller A.J."/>
            <person name="Jung M.-Y."/>
            <person name="Strachan C.R."/>
            <person name="Herbold C.W."/>
            <person name="Kirkegaard R.H."/>
            <person name="Daims H."/>
        </authorList>
    </citation>
    <scope>NUCLEOTIDE SEQUENCE [LARGE SCALE GENOMIC DNA]</scope>
    <source>
        <strain evidence="2">EB</strain>
    </source>
</reference>
<organism evidence="2 3">
    <name type="scientific">Candidatus Nitronauta litoralis</name>
    <dbReference type="NCBI Taxonomy" id="2705533"/>
    <lineage>
        <taxon>Bacteria</taxon>
        <taxon>Pseudomonadati</taxon>
        <taxon>Nitrospinota/Tectimicrobiota group</taxon>
        <taxon>Nitrospinota</taxon>
        <taxon>Nitrospinia</taxon>
        <taxon>Nitrospinales</taxon>
        <taxon>Nitrospinaceae</taxon>
        <taxon>Candidatus Nitronauta</taxon>
    </lineage>
</organism>
<accession>A0A7T0BZ83</accession>
<sequence length="260" mass="30148">MKISDNIFRFSLAVALTGCAAFLLAASLSSAAPPPPLIEKLDSHYYYPQREGIKSLKFSIHWAQLDPFADTEDKKLLNNPTVIFNWKAGQDKPDFEIDESAGSVSPIRELEILKFMSQYAEVFMPIPLSKTLDDYTFKGKKQRKGYLEARFSTDSAHPIMQYDFKIDPRHWNIKTLLLRRQHSPFNVTSHLKYADRNGKSQVLESRSRFEMNGKKYEETLEFFYSKIEGYWLPTRVRQQLKEGTKLANSYIFTFAGYKIN</sequence>
<name>A0A7T0BZ83_9BACT</name>
<dbReference type="AlphaFoldDB" id="A0A7T0BZ83"/>